<evidence type="ECO:0000313" key="4">
    <source>
        <dbReference type="Proteomes" id="UP000234254"/>
    </source>
</evidence>
<feature type="region of interest" description="Disordered" evidence="1">
    <location>
        <begin position="35"/>
        <end position="79"/>
    </location>
</feature>
<accession>A0A2I1DFT4</accession>
<sequence>MHLTNTLLTTIAILATTSTAFPSAGPLRIAKISGTNSTASDRATAPGEGGHRNWPKISSPDTTHSANKEASSGSDDTSDCSALCAIAAQACVVALPHDESFWWVSFPV</sequence>
<dbReference type="OrthoDB" id="4477950at2759"/>
<feature type="chain" id="PRO_5014170996" evidence="2">
    <location>
        <begin position="21"/>
        <end position="108"/>
    </location>
</feature>
<name>A0A2I1DFT4_ASPC2</name>
<dbReference type="EMBL" id="MSFM01000001">
    <property type="protein sequence ID" value="PKY08739.1"/>
    <property type="molecule type" value="Genomic_DNA"/>
</dbReference>
<dbReference type="GeneID" id="36543952"/>
<dbReference type="RefSeq" id="XP_024697333.1">
    <property type="nucleotide sequence ID" value="XM_024836428.1"/>
</dbReference>
<keyword evidence="2" id="KW-0732">Signal</keyword>
<feature type="signal peptide" evidence="2">
    <location>
        <begin position="1"/>
        <end position="20"/>
    </location>
</feature>
<dbReference type="AlphaFoldDB" id="A0A2I1DFT4"/>
<evidence type="ECO:0000313" key="3">
    <source>
        <dbReference type="EMBL" id="PKY08739.1"/>
    </source>
</evidence>
<organism evidence="3 4">
    <name type="scientific">Aspergillus campestris (strain IBT 28561)</name>
    <dbReference type="NCBI Taxonomy" id="1392248"/>
    <lineage>
        <taxon>Eukaryota</taxon>
        <taxon>Fungi</taxon>
        <taxon>Dikarya</taxon>
        <taxon>Ascomycota</taxon>
        <taxon>Pezizomycotina</taxon>
        <taxon>Eurotiomycetes</taxon>
        <taxon>Eurotiomycetidae</taxon>
        <taxon>Eurotiales</taxon>
        <taxon>Aspergillaceae</taxon>
        <taxon>Aspergillus</taxon>
        <taxon>Aspergillus subgen. Circumdati</taxon>
    </lineage>
</organism>
<reference evidence="3" key="1">
    <citation type="submission" date="2016-12" db="EMBL/GenBank/DDBJ databases">
        <title>The genomes of Aspergillus section Nigri reveals drivers in fungal speciation.</title>
        <authorList>
            <consortium name="DOE Joint Genome Institute"/>
            <person name="Vesth T.C."/>
            <person name="Nybo J."/>
            <person name="Theobald S."/>
            <person name="Brandl J."/>
            <person name="Frisvad J.C."/>
            <person name="Nielsen K.F."/>
            <person name="Lyhne E.K."/>
            <person name="Kogle M.E."/>
            <person name="Kuo A."/>
            <person name="Riley R."/>
            <person name="Clum A."/>
            <person name="Nolan M."/>
            <person name="Lipzen A."/>
            <person name="Salamov A."/>
            <person name="Henrissat B."/>
            <person name="Wiebenga A."/>
            <person name="De vries R.P."/>
            <person name="Grigoriev I.V."/>
            <person name="Mortensen U.H."/>
            <person name="Andersen M.R."/>
            <person name="Baker S.E."/>
        </authorList>
    </citation>
    <scope>NUCLEOTIDE SEQUENCE</scope>
    <source>
        <strain evidence="3">IBT 28561</strain>
    </source>
</reference>
<evidence type="ECO:0000256" key="2">
    <source>
        <dbReference type="SAM" id="SignalP"/>
    </source>
</evidence>
<keyword evidence="4" id="KW-1185">Reference proteome</keyword>
<proteinExistence type="predicted"/>
<feature type="compositionally biased region" description="Polar residues" evidence="1">
    <location>
        <begin position="59"/>
        <end position="75"/>
    </location>
</feature>
<dbReference type="VEuPathDB" id="FungiDB:P168DRAFT_286806"/>
<comment type="caution">
    <text evidence="3">The sequence shown here is derived from an EMBL/GenBank/DDBJ whole genome shotgun (WGS) entry which is preliminary data.</text>
</comment>
<protein>
    <submittedName>
        <fullName evidence="3">Uncharacterized protein</fullName>
    </submittedName>
</protein>
<dbReference type="Proteomes" id="UP000234254">
    <property type="component" value="Unassembled WGS sequence"/>
</dbReference>
<gene>
    <name evidence="3" type="ORF">P168DRAFT_286806</name>
</gene>
<evidence type="ECO:0000256" key="1">
    <source>
        <dbReference type="SAM" id="MobiDB-lite"/>
    </source>
</evidence>